<evidence type="ECO:0000259" key="7">
    <source>
        <dbReference type="Pfam" id="PF08478"/>
    </source>
</evidence>
<feature type="transmembrane region" description="Helical" evidence="6">
    <location>
        <begin position="33"/>
        <end position="51"/>
    </location>
</feature>
<evidence type="ECO:0000256" key="1">
    <source>
        <dbReference type="ARBA" id="ARBA00022475"/>
    </source>
</evidence>
<reference evidence="8 9" key="1">
    <citation type="submission" date="2014-11" db="EMBL/GenBank/DDBJ databases">
        <title>Draft Genome Sequence of Brevibacterium linens AE038-8.</title>
        <authorList>
            <person name="Maizel D."/>
            <person name="Utturkar S.M."/>
            <person name="Brown S.D."/>
            <person name="Ferrero M."/>
            <person name="Rosen B.P."/>
        </authorList>
    </citation>
    <scope>NUCLEOTIDE SEQUENCE [LARGE SCALE GENOMIC DNA]</scope>
    <source>
        <strain evidence="8 9">AE038-8</strain>
    </source>
</reference>
<organism evidence="8 9">
    <name type="scientific">Brevibacterium linens</name>
    <dbReference type="NCBI Taxonomy" id="1703"/>
    <lineage>
        <taxon>Bacteria</taxon>
        <taxon>Bacillati</taxon>
        <taxon>Actinomycetota</taxon>
        <taxon>Actinomycetes</taxon>
        <taxon>Micrococcales</taxon>
        <taxon>Brevibacteriaceae</taxon>
        <taxon>Brevibacterium</taxon>
    </lineage>
</organism>
<dbReference type="AlphaFoldDB" id="A0A0B9AUA5"/>
<feature type="domain" description="POTRA" evidence="7">
    <location>
        <begin position="56"/>
        <end position="125"/>
    </location>
</feature>
<evidence type="ECO:0000256" key="4">
    <source>
        <dbReference type="ARBA" id="ARBA00022989"/>
    </source>
</evidence>
<keyword evidence="6" id="KW-0472">Membrane</keyword>
<comment type="caution">
    <text evidence="8">The sequence shown here is derived from an EMBL/GenBank/DDBJ whole genome shotgun (WGS) entry which is preliminary data.</text>
</comment>
<keyword evidence="2" id="KW-0132">Cell division</keyword>
<dbReference type="PANTHER" id="PTHR37820">
    <property type="entry name" value="CELL DIVISION PROTEIN DIVIB"/>
    <property type="match status" value="1"/>
</dbReference>
<sequence>MAPLPPARAGDNSTADLTGVIRARRRQTWRRRLIAVGIVIALIALVAVAWFSPLLSLQKVQVSGSQLVDTDEVSSFVLDEQGGTPLPQVRPGTVEDSVLKEFPKAEAASVHYSGPRSLKITITDRTPVIAIEGDSGFRLYDSEAVDLGTVDKAPKKLTLLNGGGHQPDRETVSAVIRFMGELRPELRRQLVTIEAKDAMSLKGTLDTGKQKAKVVFGDSSDSSLKVRTAAQLAAEGRTEIDVSVPSVPVTD</sequence>
<keyword evidence="4 6" id="KW-1133">Transmembrane helix</keyword>
<dbReference type="PATRIC" id="fig|1703.6.peg.1239"/>
<dbReference type="Pfam" id="PF08478">
    <property type="entry name" value="POTRA_1"/>
    <property type="match status" value="1"/>
</dbReference>
<evidence type="ECO:0000256" key="2">
    <source>
        <dbReference type="ARBA" id="ARBA00022618"/>
    </source>
</evidence>
<keyword evidence="5" id="KW-0131">Cell cycle</keyword>
<name>A0A0B9AUA5_BRELN</name>
<evidence type="ECO:0000313" key="8">
    <source>
        <dbReference type="EMBL" id="KHS52948.1"/>
    </source>
</evidence>
<protein>
    <submittedName>
        <fullName evidence="8">Polypeptide-transport-associated domain protein FtsQ-type</fullName>
    </submittedName>
</protein>
<dbReference type="GO" id="GO:0005886">
    <property type="term" value="C:plasma membrane"/>
    <property type="evidence" value="ECO:0007669"/>
    <property type="project" value="TreeGrafter"/>
</dbReference>
<dbReference type="Proteomes" id="UP000031488">
    <property type="component" value="Unassembled WGS sequence"/>
</dbReference>
<evidence type="ECO:0000256" key="6">
    <source>
        <dbReference type="SAM" id="Phobius"/>
    </source>
</evidence>
<dbReference type="RefSeq" id="WP_039208373.1">
    <property type="nucleotide sequence ID" value="NZ_JTJZ01000017.1"/>
</dbReference>
<keyword evidence="3 6" id="KW-0812">Transmembrane</keyword>
<dbReference type="PANTHER" id="PTHR37820:SF1">
    <property type="entry name" value="CELL DIVISION PROTEIN FTSQ"/>
    <property type="match status" value="1"/>
</dbReference>
<dbReference type="EMBL" id="JTJZ01000017">
    <property type="protein sequence ID" value="KHS52948.1"/>
    <property type="molecule type" value="Genomic_DNA"/>
</dbReference>
<dbReference type="InterPro" id="IPR013685">
    <property type="entry name" value="POTRA_FtsQ_type"/>
</dbReference>
<evidence type="ECO:0000313" key="9">
    <source>
        <dbReference type="Proteomes" id="UP000031488"/>
    </source>
</evidence>
<keyword evidence="1" id="KW-1003">Cell membrane</keyword>
<keyword evidence="9" id="KW-1185">Reference proteome</keyword>
<gene>
    <name evidence="8" type="ORF">AE0388_1351</name>
</gene>
<accession>A0A0B9AUA5</accession>
<dbReference type="InterPro" id="IPR050487">
    <property type="entry name" value="FtsQ_DivIB"/>
</dbReference>
<proteinExistence type="predicted"/>
<dbReference type="GO" id="GO:0051301">
    <property type="term" value="P:cell division"/>
    <property type="evidence" value="ECO:0007669"/>
    <property type="project" value="UniProtKB-KW"/>
</dbReference>
<evidence type="ECO:0000256" key="3">
    <source>
        <dbReference type="ARBA" id="ARBA00022692"/>
    </source>
</evidence>
<dbReference type="OrthoDB" id="9790760at2"/>
<evidence type="ECO:0000256" key="5">
    <source>
        <dbReference type="ARBA" id="ARBA00023306"/>
    </source>
</evidence>